<accession>A0ACC0BLX3</accession>
<reference evidence="2" key="1">
    <citation type="journal article" date="2023" name="Nat. Plants">
        <title>Single-cell RNA sequencing provides a high-resolution roadmap for understanding the multicellular compartmentation of specialized metabolism.</title>
        <authorList>
            <person name="Sun S."/>
            <person name="Shen X."/>
            <person name="Li Y."/>
            <person name="Li Y."/>
            <person name="Wang S."/>
            <person name="Li R."/>
            <person name="Zhang H."/>
            <person name="Shen G."/>
            <person name="Guo B."/>
            <person name="Wei J."/>
            <person name="Xu J."/>
            <person name="St-Pierre B."/>
            <person name="Chen S."/>
            <person name="Sun C."/>
        </authorList>
    </citation>
    <scope>NUCLEOTIDE SEQUENCE [LARGE SCALE GENOMIC DNA]</scope>
</reference>
<gene>
    <name evidence="1" type="ORF">M9H77_14049</name>
</gene>
<dbReference type="EMBL" id="CM044703">
    <property type="protein sequence ID" value="KAI5673685.1"/>
    <property type="molecule type" value="Genomic_DNA"/>
</dbReference>
<name>A0ACC0BLX3_CATRO</name>
<keyword evidence="2" id="KW-1185">Reference proteome</keyword>
<protein>
    <submittedName>
        <fullName evidence="1">Uncharacterized protein</fullName>
    </submittedName>
</protein>
<dbReference type="Proteomes" id="UP001060085">
    <property type="component" value="Linkage Group LG03"/>
</dbReference>
<sequence length="457" mass="50654">MKHGNPPIDMKVMKLEMNPPQASLFPSNNPIPTTPPPPPTTSTTTTHFETNYTHNIINEYQYIYDHPILVSSGGGGGGTGGIVTLLGDIYTGLEEHETALEQNELSQRVLKNWGCHSELLRAEIDASNMQIALGRYDEAINTLKSVVQKTDKESEDRSMIFISMAKALCNQEKFSDSKRCLEIASGILEKKVASLPVVVAEAFIEISMLYETMNEFETAISLLRRALVMVEKIPEEQHSVGSVSARIGWLLLLTGKVEQAIPYLEDAAERLKESFGSKHYGVGYVYNNLGAAYLELDRPQSAAQVFAYAREIMDVSLGPHHADSIEACQNLSKAYAAMGSYQLAINFQEKVIEAWEGHGQSAEDELKEAHRLLEQLKKKAVDASSNESLMEAFPLAHLTEGASTSKSQSGICSSIFPLHWLKSRRFRNPKIICHRECVGGFKNDLLNAIKALMYLET</sequence>
<evidence type="ECO:0000313" key="2">
    <source>
        <dbReference type="Proteomes" id="UP001060085"/>
    </source>
</evidence>
<organism evidence="1 2">
    <name type="scientific">Catharanthus roseus</name>
    <name type="common">Madagascar periwinkle</name>
    <name type="synonym">Vinca rosea</name>
    <dbReference type="NCBI Taxonomy" id="4058"/>
    <lineage>
        <taxon>Eukaryota</taxon>
        <taxon>Viridiplantae</taxon>
        <taxon>Streptophyta</taxon>
        <taxon>Embryophyta</taxon>
        <taxon>Tracheophyta</taxon>
        <taxon>Spermatophyta</taxon>
        <taxon>Magnoliopsida</taxon>
        <taxon>eudicotyledons</taxon>
        <taxon>Gunneridae</taxon>
        <taxon>Pentapetalae</taxon>
        <taxon>asterids</taxon>
        <taxon>lamiids</taxon>
        <taxon>Gentianales</taxon>
        <taxon>Apocynaceae</taxon>
        <taxon>Rauvolfioideae</taxon>
        <taxon>Vinceae</taxon>
        <taxon>Catharanthinae</taxon>
        <taxon>Catharanthus</taxon>
    </lineage>
</organism>
<comment type="caution">
    <text evidence="1">The sequence shown here is derived from an EMBL/GenBank/DDBJ whole genome shotgun (WGS) entry which is preliminary data.</text>
</comment>
<evidence type="ECO:0000313" key="1">
    <source>
        <dbReference type="EMBL" id="KAI5673685.1"/>
    </source>
</evidence>
<proteinExistence type="predicted"/>